<evidence type="ECO:0008006" key="5">
    <source>
        <dbReference type="Google" id="ProtNLM"/>
    </source>
</evidence>
<dbReference type="InterPro" id="IPR001680">
    <property type="entry name" value="WD40_rpt"/>
</dbReference>
<dbReference type="Gene3D" id="2.130.10.10">
    <property type="entry name" value="YVTN repeat-like/Quinoprotein amine dehydrogenase"/>
    <property type="match status" value="1"/>
</dbReference>
<dbReference type="PROSITE" id="PS50294">
    <property type="entry name" value="WD_REPEATS_REGION"/>
    <property type="match status" value="1"/>
</dbReference>
<dbReference type="PROSITE" id="PS50082">
    <property type="entry name" value="WD_REPEATS_2"/>
    <property type="match status" value="1"/>
</dbReference>
<feature type="chain" id="PRO_5030505030" description="Anaphase-promoting complex subunit 4 WD40 domain-containing protein" evidence="3">
    <location>
        <begin position="19"/>
        <end position="324"/>
    </location>
</feature>
<dbReference type="EMBL" id="HBIV01019216">
    <property type="protein sequence ID" value="CAE0662289.1"/>
    <property type="molecule type" value="Transcribed_RNA"/>
</dbReference>
<feature type="region of interest" description="Disordered" evidence="2">
    <location>
        <begin position="38"/>
        <end position="89"/>
    </location>
</feature>
<dbReference type="InterPro" id="IPR015943">
    <property type="entry name" value="WD40/YVTN_repeat-like_dom_sf"/>
</dbReference>
<dbReference type="Pfam" id="PF00400">
    <property type="entry name" value="WD40"/>
    <property type="match status" value="1"/>
</dbReference>
<protein>
    <recommendedName>
        <fullName evidence="5">Anaphase-promoting complex subunit 4 WD40 domain-containing protein</fullName>
    </recommendedName>
</protein>
<dbReference type="SMART" id="SM00320">
    <property type="entry name" value="WD40"/>
    <property type="match status" value="1"/>
</dbReference>
<dbReference type="GO" id="GO:0030968">
    <property type="term" value="P:endoplasmic reticulum unfolded protein response"/>
    <property type="evidence" value="ECO:0007669"/>
    <property type="project" value="TreeGrafter"/>
</dbReference>
<keyword evidence="1" id="KW-0853">WD repeat</keyword>
<name>A0A7S3YUE5_9EUKA</name>
<reference evidence="4" key="1">
    <citation type="submission" date="2021-01" db="EMBL/GenBank/DDBJ databases">
        <authorList>
            <person name="Corre E."/>
            <person name="Pelletier E."/>
            <person name="Niang G."/>
            <person name="Scheremetjew M."/>
            <person name="Finn R."/>
            <person name="Kale V."/>
            <person name="Holt S."/>
            <person name="Cochrane G."/>
            <person name="Meng A."/>
            <person name="Brown T."/>
            <person name="Cohen L."/>
        </authorList>
    </citation>
    <scope>NUCLEOTIDE SEQUENCE</scope>
    <source>
        <strain evidence="4">CCCM811</strain>
    </source>
</reference>
<proteinExistence type="predicted"/>
<dbReference type="PANTHER" id="PTHR44321:SF1">
    <property type="entry name" value="TRANSDUCIN BETA-LIKE PROTEIN 2"/>
    <property type="match status" value="1"/>
</dbReference>
<feature type="signal peptide" evidence="3">
    <location>
        <begin position="1"/>
        <end position="18"/>
    </location>
</feature>
<feature type="compositionally biased region" description="Basic residues" evidence="2">
    <location>
        <begin position="42"/>
        <end position="67"/>
    </location>
</feature>
<gene>
    <name evidence="4" type="ORF">LGLO00237_LOCUS13887</name>
</gene>
<accession>A0A7S3YUE5</accession>
<organism evidence="4">
    <name type="scientific">Lotharella globosa</name>
    <dbReference type="NCBI Taxonomy" id="91324"/>
    <lineage>
        <taxon>Eukaryota</taxon>
        <taxon>Sar</taxon>
        <taxon>Rhizaria</taxon>
        <taxon>Cercozoa</taxon>
        <taxon>Chlorarachniophyceae</taxon>
        <taxon>Lotharella</taxon>
    </lineage>
</organism>
<evidence type="ECO:0000256" key="2">
    <source>
        <dbReference type="SAM" id="MobiDB-lite"/>
    </source>
</evidence>
<keyword evidence="3" id="KW-0732">Signal</keyword>
<evidence type="ECO:0000313" key="4">
    <source>
        <dbReference type="EMBL" id="CAE0662289.1"/>
    </source>
</evidence>
<feature type="repeat" description="WD" evidence="1">
    <location>
        <begin position="89"/>
        <end position="120"/>
    </location>
</feature>
<dbReference type="GO" id="GO:0005783">
    <property type="term" value="C:endoplasmic reticulum"/>
    <property type="evidence" value="ECO:0007669"/>
    <property type="project" value="TreeGrafter"/>
</dbReference>
<dbReference type="InterPro" id="IPR042410">
    <property type="entry name" value="WBSCR13"/>
</dbReference>
<dbReference type="SUPFAM" id="SSF50960">
    <property type="entry name" value="TolB, C-terminal domain"/>
    <property type="match status" value="1"/>
</dbReference>
<evidence type="ECO:0000256" key="1">
    <source>
        <dbReference type="PROSITE-ProRule" id="PRU00221"/>
    </source>
</evidence>
<evidence type="ECO:0000256" key="3">
    <source>
        <dbReference type="SAM" id="SignalP"/>
    </source>
</evidence>
<sequence>MGPLVQILVALLVISISAFVYKKFTTTDTTSIDICEEEKGVSRKGKPKGRRKRKGAKPKPKTTHQAKPKSSTSAKGHVQKHHPCQKSSLAGHTKDVIQAKFSPDGRSIATVSEDGSARVWATGGDHPWLRIYDPLDDPCAVAFRPDGKQLALAMKRSRKIVFYSLRWSKKKDASGEHYPRGDKEENLSIETKHTDDIKSLLVTSGGMSITCTDGNDTSIRGHGRDGNRIFERNNKQMGNLMLAMSDDSKLVAAAARYGDVSSFPVFSLTFFTRPLALFLSLYLSVCPSVRPSVYSPPSPSPARAGTSPVRFVARSSHYRMTFFS</sequence>
<dbReference type="AlphaFoldDB" id="A0A7S3YUE5"/>
<dbReference type="PANTHER" id="PTHR44321">
    <property type="entry name" value="TRANSDUCIN BETA-LIKE PROTEIN 2"/>
    <property type="match status" value="1"/>
</dbReference>